<keyword evidence="1 3" id="KW-0732">Signal</keyword>
<accession>A0ABV6UKJ6</accession>
<proteinExistence type="predicted"/>
<dbReference type="EMBL" id="JBHEZZ010000005">
    <property type="protein sequence ID" value="MFC1401983.1"/>
    <property type="molecule type" value="Genomic_DNA"/>
</dbReference>
<feature type="chain" id="PRO_5045533863" evidence="3">
    <location>
        <begin position="30"/>
        <end position="301"/>
    </location>
</feature>
<organism evidence="4 5">
    <name type="scientific">Streptacidiphilus cavernicola</name>
    <dbReference type="NCBI Taxonomy" id="3342716"/>
    <lineage>
        <taxon>Bacteria</taxon>
        <taxon>Bacillati</taxon>
        <taxon>Actinomycetota</taxon>
        <taxon>Actinomycetes</taxon>
        <taxon>Kitasatosporales</taxon>
        <taxon>Streptomycetaceae</taxon>
        <taxon>Streptacidiphilus</taxon>
    </lineage>
</organism>
<dbReference type="InterPro" id="IPR018114">
    <property type="entry name" value="TRYPSIN_HIS"/>
</dbReference>
<dbReference type="PANTHER" id="PTHR15462">
    <property type="entry name" value="SERINE PROTEASE"/>
    <property type="match status" value="1"/>
</dbReference>
<dbReference type="InterPro" id="IPR050966">
    <property type="entry name" value="Glutamyl_endopeptidase"/>
</dbReference>
<feature type="compositionally biased region" description="Low complexity" evidence="2">
    <location>
        <begin position="58"/>
        <end position="76"/>
    </location>
</feature>
<evidence type="ECO:0000313" key="5">
    <source>
        <dbReference type="Proteomes" id="UP001592528"/>
    </source>
</evidence>
<dbReference type="PROSITE" id="PS00134">
    <property type="entry name" value="TRYPSIN_HIS"/>
    <property type="match status" value="1"/>
</dbReference>
<dbReference type="InterPro" id="IPR009003">
    <property type="entry name" value="Peptidase_S1_PA"/>
</dbReference>
<comment type="caution">
    <text evidence="4">The sequence shown here is derived from an EMBL/GenBank/DDBJ whole genome shotgun (WGS) entry which is preliminary data.</text>
</comment>
<keyword evidence="5" id="KW-1185">Reference proteome</keyword>
<evidence type="ECO:0000313" key="4">
    <source>
        <dbReference type="EMBL" id="MFC1401983.1"/>
    </source>
</evidence>
<dbReference type="Proteomes" id="UP001592528">
    <property type="component" value="Unassembled WGS sequence"/>
</dbReference>
<gene>
    <name evidence="4" type="ORF">ACEZDJ_11870</name>
</gene>
<protein>
    <submittedName>
        <fullName evidence="4">Serine protease</fullName>
        <ecNumber evidence="4">3.4.21.-</ecNumber>
    </submittedName>
</protein>
<dbReference type="Gene3D" id="2.40.10.10">
    <property type="entry name" value="Trypsin-like serine proteases"/>
    <property type="match status" value="2"/>
</dbReference>
<keyword evidence="4" id="KW-0378">Hydrolase</keyword>
<sequence length="301" mass="30468">MTNRLSPRSGLLWAGVALALMVWHASPDAASQSAGPGHPAAAALSVGILPGAVPALPPSADGADGAGSKDSAAAPSVRPAKVVPQVGAVFATVDGRPTEHFCTAAVVDSPGRNVLVTAAHCVVAPGRASAEEAARSGDSLLFVPGYHEGRRPFGTWAVTRVVADPRWWRGGDPDFDVAFLTTRPLNGGKPVEQAVGAEGVAFEPHWHGPVEAVGYPRTGERPVICANRLIGFGLDQAQFPCRGMTGGTSGSPLLAAVGPDGRGTVVGAIGGYQAGGLTADLSYSPGFGQDVEALYRAASLG</sequence>
<reference evidence="4 5" key="1">
    <citation type="submission" date="2024-09" db="EMBL/GenBank/DDBJ databases">
        <authorList>
            <person name="Lee S.D."/>
        </authorList>
    </citation>
    <scope>NUCLEOTIDE SEQUENCE [LARGE SCALE GENOMIC DNA]</scope>
    <source>
        <strain evidence="4 5">N1-5</strain>
    </source>
</reference>
<dbReference type="GO" id="GO:0008233">
    <property type="term" value="F:peptidase activity"/>
    <property type="evidence" value="ECO:0007669"/>
    <property type="project" value="UniProtKB-KW"/>
</dbReference>
<feature type="signal peptide" evidence="3">
    <location>
        <begin position="1"/>
        <end position="29"/>
    </location>
</feature>
<dbReference type="EC" id="3.4.21.-" evidence="4"/>
<evidence type="ECO:0000256" key="2">
    <source>
        <dbReference type="SAM" id="MobiDB-lite"/>
    </source>
</evidence>
<dbReference type="GO" id="GO:0006508">
    <property type="term" value="P:proteolysis"/>
    <property type="evidence" value="ECO:0007669"/>
    <property type="project" value="UniProtKB-KW"/>
</dbReference>
<evidence type="ECO:0000256" key="3">
    <source>
        <dbReference type="SAM" id="SignalP"/>
    </source>
</evidence>
<name>A0ABV6UKJ6_9ACTN</name>
<dbReference type="SUPFAM" id="SSF50494">
    <property type="entry name" value="Trypsin-like serine proteases"/>
    <property type="match status" value="1"/>
</dbReference>
<feature type="region of interest" description="Disordered" evidence="2">
    <location>
        <begin position="57"/>
        <end position="77"/>
    </location>
</feature>
<keyword evidence="4" id="KW-0645">Protease</keyword>
<dbReference type="RefSeq" id="WP_051726313.1">
    <property type="nucleotide sequence ID" value="NZ_JBHEZZ010000005.1"/>
</dbReference>
<evidence type="ECO:0000256" key="1">
    <source>
        <dbReference type="ARBA" id="ARBA00022729"/>
    </source>
</evidence>
<dbReference type="InterPro" id="IPR043504">
    <property type="entry name" value="Peptidase_S1_PA_chymotrypsin"/>
</dbReference>